<dbReference type="SUPFAM" id="SSF48452">
    <property type="entry name" value="TPR-like"/>
    <property type="match status" value="1"/>
</dbReference>
<evidence type="ECO:0000256" key="5">
    <source>
        <dbReference type="ARBA" id="ARBA00023237"/>
    </source>
</evidence>
<feature type="chain" id="PRO_5029720504" evidence="6">
    <location>
        <begin position="23"/>
        <end position="610"/>
    </location>
</feature>
<feature type="domain" description="SusD-like N-terminal" evidence="8">
    <location>
        <begin position="96"/>
        <end position="232"/>
    </location>
</feature>
<dbReference type="GO" id="GO:0009279">
    <property type="term" value="C:cell outer membrane"/>
    <property type="evidence" value="ECO:0007669"/>
    <property type="project" value="UniProtKB-SubCell"/>
</dbReference>
<organism evidence="9 10">
    <name type="scientific">Hallella mizrahii</name>
    <dbReference type="NCBI Taxonomy" id="2606637"/>
    <lineage>
        <taxon>Bacteria</taxon>
        <taxon>Pseudomonadati</taxon>
        <taxon>Bacteroidota</taxon>
        <taxon>Bacteroidia</taxon>
        <taxon>Bacteroidales</taxon>
        <taxon>Prevotellaceae</taxon>
        <taxon>Hallella</taxon>
    </lineage>
</organism>
<dbReference type="InterPro" id="IPR033985">
    <property type="entry name" value="SusD-like_N"/>
</dbReference>
<dbReference type="AlphaFoldDB" id="A0A7K0KE57"/>
<dbReference type="InterPro" id="IPR012944">
    <property type="entry name" value="SusD_RagB_dom"/>
</dbReference>
<accession>A0A7K0KE57</accession>
<evidence type="ECO:0000313" key="9">
    <source>
        <dbReference type="EMBL" id="MST84164.1"/>
    </source>
</evidence>
<dbReference type="EMBL" id="VUNG01000010">
    <property type="protein sequence ID" value="MST84164.1"/>
    <property type="molecule type" value="Genomic_DNA"/>
</dbReference>
<dbReference type="InterPro" id="IPR011990">
    <property type="entry name" value="TPR-like_helical_dom_sf"/>
</dbReference>
<feature type="signal peptide" evidence="6">
    <location>
        <begin position="1"/>
        <end position="22"/>
    </location>
</feature>
<dbReference type="Pfam" id="PF14322">
    <property type="entry name" value="SusD-like_3"/>
    <property type="match status" value="1"/>
</dbReference>
<name>A0A7K0KE57_9BACT</name>
<dbReference type="Pfam" id="PF07980">
    <property type="entry name" value="SusD_RagB"/>
    <property type="match status" value="1"/>
</dbReference>
<keyword evidence="3 6" id="KW-0732">Signal</keyword>
<evidence type="ECO:0000256" key="4">
    <source>
        <dbReference type="ARBA" id="ARBA00023136"/>
    </source>
</evidence>
<dbReference type="Proteomes" id="UP000438914">
    <property type="component" value="Unassembled WGS sequence"/>
</dbReference>
<evidence type="ECO:0000256" key="1">
    <source>
        <dbReference type="ARBA" id="ARBA00004442"/>
    </source>
</evidence>
<reference evidence="9 10" key="1">
    <citation type="submission" date="2019-08" db="EMBL/GenBank/DDBJ databases">
        <title>In-depth cultivation of the pig gut microbiome towards novel bacterial diversity and tailored functional studies.</title>
        <authorList>
            <person name="Wylensek D."/>
            <person name="Hitch T.C.A."/>
            <person name="Clavel T."/>
        </authorList>
    </citation>
    <scope>NUCLEOTIDE SEQUENCE [LARGE SCALE GENOMIC DNA]</scope>
    <source>
        <strain evidence="9 10">LKV-178-WT-2A</strain>
    </source>
</reference>
<feature type="domain" description="RagB/SusD" evidence="7">
    <location>
        <begin position="392"/>
        <end position="593"/>
    </location>
</feature>
<evidence type="ECO:0000256" key="2">
    <source>
        <dbReference type="ARBA" id="ARBA00006275"/>
    </source>
</evidence>
<sequence>MMRQIHLTIASLLLASATLVSCDMDAPTQSSLNEQSTFSVYGLAEREVMSVCVSFGETNSYRGRFLPYYGMNTDIEASSGTVPSAKDASNEKQSLYNYDTPANNPQMNTDNNAYAKFYEGIERANLAIQGIRKYGDIEHNADMRQLLGEALTLRAVLYLDLTKAWGDVPARFEPNNANNVYLPRTNRDSIYIQLLSDLKEAEDYCYWPNQNAITKTTERVSKSFVKGLRARIALVAGGYGLRGDGFRRSNNPELAPEKMYAIAKEECEDVINSGRNKLGTFKENFVKLCEDNVTAGGESLWEIPFSDGRGRVLYTFGIKHNAKDQYTQQAQGGVNGPTPTLYYDYNAKDIRRDITCVPYDWSKTLVEGKSHVQLRGLTKWCFGKLRYEWMKRTVTSTNDDGVNWQYMRLADVYLMAAESENQLNGPDKGWQYMKPILDRALPTDTVAKLKAAYCASKEAFQKGIEEQRALEFAGESLRKMDLVRWGIIDEAMNMEKTKLQQLANREGRYAGLPDKVYINNSTDANSIEYYGLNKGEDDPDVIAKLKDAEWSSKNWFVDSATGTNILTDDYINGLFVVTPSTHCLWPIWQTFIDGSNGKLNNDGNLGQLNN</sequence>
<evidence type="ECO:0000259" key="7">
    <source>
        <dbReference type="Pfam" id="PF07980"/>
    </source>
</evidence>
<evidence type="ECO:0000256" key="6">
    <source>
        <dbReference type="SAM" id="SignalP"/>
    </source>
</evidence>
<comment type="caution">
    <text evidence="9">The sequence shown here is derived from an EMBL/GenBank/DDBJ whole genome shotgun (WGS) entry which is preliminary data.</text>
</comment>
<evidence type="ECO:0000313" key="10">
    <source>
        <dbReference type="Proteomes" id="UP000438914"/>
    </source>
</evidence>
<dbReference type="PROSITE" id="PS51257">
    <property type="entry name" value="PROKAR_LIPOPROTEIN"/>
    <property type="match status" value="1"/>
</dbReference>
<keyword evidence="4" id="KW-0472">Membrane</keyword>
<evidence type="ECO:0000259" key="8">
    <source>
        <dbReference type="Pfam" id="PF14322"/>
    </source>
</evidence>
<keyword evidence="10" id="KW-1185">Reference proteome</keyword>
<comment type="subcellular location">
    <subcellularLocation>
        <location evidence="1">Cell outer membrane</location>
    </subcellularLocation>
</comment>
<gene>
    <name evidence="9" type="ORF">FYJ73_05705</name>
</gene>
<dbReference type="Gene3D" id="1.25.40.390">
    <property type="match status" value="1"/>
</dbReference>
<comment type="similarity">
    <text evidence="2">Belongs to the SusD family.</text>
</comment>
<protein>
    <submittedName>
        <fullName evidence="9">RagB/SusD family nutrient uptake outer membrane protein</fullName>
    </submittedName>
</protein>
<keyword evidence="5" id="KW-0998">Cell outer membrane</keyword>
<proteinExistence type="inferred from homology"/>
<evidence type="ECO:0000256" key="3">
    <source>
        <dbReference type="ARBA" id="ARBA00022729"/>
    </source>
</evidence>